<reference evidence="9" key="1">
    <citation type="submission" date="2023-07" db="EMBL/GenBank/DDBJ databases">
        <title>Two novel species in the genus Flavivirga.</title>
        <authorList>
            <person name="Kwon K."/>
        </authorList>
    </citation>
    <scope>NUCLEOTIDE SEQUENCE</scope>
    <source>
        <strain evidence="9">KCTC 52353</strain>
    </source>
</reference>
<accession>A0ABT8WEX2</accession>
<sequence length="243" mass="27486">MMRISETVKHLIIINVIIFIGTLTVGEGILFYDLFAMHFPKNEAFQPWQIITHMFMHGGFEHLLFNMLLLFFVGSGLEFAIGRNKFLFLYISAGLGALILQLGEHYLRYHLMETQALSLGATPEQIIKIFKEDKVFVDIGPKFNQIYNGITLGASGAIMGVFAAYAFLFPNREVYLLFPPIPIKIKYLAIGMIGGDFLSALLTGTPLLANSNVGYFAHVGGALTGFLIMWYWKKTQFNRNRWN</sequence>
<feature type="domain" description="Peptidase S54 rhomboid" evidence="8">
    <location>
        <begin position="46"/>
        <end position="231"/>
    </location>
</feature>
<evidence type="ECO:0000256" key="2">
    <source>
        <dbReference type="ARBA" id="ARBA00009045"/>
    </source>
</evidence>
<dbReference type="Gene3D" id="1.20.1540.10">
    <property type="entry name" value="Rhomboid-like"/>
    <property type="match status" value="1"/>
</dbReference>
<feature type="transmembrane region" description="Helical" evidence="7">
    <location>
        <begin position="146"/>
        <end position="168"/>
    </location>
</feature>
<dbReference type="EMBL" id="JAUOEK010000169">
    <property type="protein sequence ID" value="MDO5971685.1"/>
    <property type="molecule type" value="Genomic_DNA"/>
</dbReference>
<dbReference type="InterPro" id="IPR035952">
    <property type="entry name" value="Rhomboid-like_sf"/>
</dbReference>
<feature type="transmembrane region" description="Helical" evidence="7">
    <location>
        <begin position="215"/>
        <end position="232"/>
    </location>
</feature>
<dbReference type="SUPFAM" id="SSF144091">
    <property type="entry name" value="Rhomboid-like"/>
    <property type="match status" value="1"/>
</dbReference>
<feature type="transmembrane region" description="Helical" evidence="7">
    <location>
        <begin position="12"/>
        <end position="35"/>
    </location>
</feature>
<keyword evidence="5 7" id="KW-1133">Transmembrane helix</keyword>
<dbReference type="Pfam" id="PF01694">
    <property type="entry name" value="Rhomboid"/>
    <property type="match status" value="1"/>
</dbReference>
<protein>
    <submittedName>
        <fullName evidence="9">Rhomboid family intramembrane serine protease</fullName>
        <ecNumber evidence="9">3.4.21.-</ecNumber>
    </submittedName>
</protein>
<evidence type="ECO:0000256" key="4">
    <source>
        <dbReference type="ARBA" id="ARBA00022801"/>
    </source>
</evidence>
<dbReference type="InterPro" id="IPR050925">
    <property type="entry name" value="Rhomboid_protease_S54"/>
</dbReference>
<feature type="transmembrane region" description="Helical" evidence="7">
    <location>
        <begin position="86"/>
        <end position="103"/>
    </location>
</feature>
<dbReference type="InterPro" id="IPR022764">
    <property type="entry name" value="Peptidase_S54_rhomboid_dom"/>
</dbReference>
<proteinExistence type="inferred from homology"/>
<evidence type="ECO:0000313" key="9">
    <source>
        <dbReference type="EMBL" id="MDO5971685.1"/>
    </source>
</evidence>
<feature type="transmembrane region" description="Helical" evidence="7">
    <location>
        <begin position="188"/>
        <end position="209"/>
    </location>
</feature>
<evidence type="ECO:0000256" key="7">
    <source>
        <dbReference type="SAM" id="Phobius"/>
    </source>
</evidence>
<evidence type="ECO:0000313" key="10">
    <source>
        <dbReference type="Proteomes" id="UP001176883"/>
    </source>
</evidence>
<organism evidence="9 10">
    <name type="scientific">Flavivirga aquimarina</name>
    <dbReference type="NCBI Taxonomy" id="2027862"/>
    <lineage>
        <taxon>Bacteria</taxon>
        <taxon>Pseudomonadati</taxon>
        <taxon>Bacteroidota</taxon>
        <taxon>Flavobacteriia</taxon>
        <taxon>Flavobacteriales</taxon>
        <taxon>Flavobacteriaceae</taxon>
        <taxon>Flavivirga</taxon>
    </lineage>
</organism>
<comment type="caution">
    <text evidence="9">The sequence shown here is derived from an EMBL/GenBank/DDBJ whole genome shotgun (WGS) entry which is preliminary data.</text>
</comment>
<keyword evidence="10" id="KW-1185">Reference proteome</keyword>
<keyword evidence="6 7" id="KW-0472">Membrane</keyword>
<keyword evidence="9" id="KW-0645">Protease</keyword>
<comment type="similarity">
    <text evidence="2">Belongs to the peptidase S54 family.</text>
</comment>
<keyword evidence="4 9" id="KW-0378">Hydrolase</keyword>
<dbReference type="PANTHER" id="PTHR43731">
    <property type="entry name" value="RHOMBOID PROTEASE"/>
    <property type="match status" value="1"/>
</dbReference>
<evidence type="ECO:0000256" key="1">
    <source>
        <dbReference type="ARBA" id="ARBA00004141"/>
    </source>
</evidence>
<evidence type="ECO:0000256" key="3">
    <source>
        <dbReference type="ARBA" id="ARBA00022692"/>
    </source>
</evidence>
<dbReference type="PANTHER" id="PTHR43731:SF14">
    <property type="entry name" value="PRESENILIN-ASSOCIATED RHOMBOID-LIKE PROTEIN, MITOCHONDRIAL"/>
    <property type="match status" value="1"/>
</dbReference>
<keyword evidence="3 7" id="KW-0812">Transmembrane</keyword>
<evidence type="ECO:0000256" key="6">
    <source>
        <dbReference type="ARBA" id="ARBA00023136"/>
    </source>
</evidence>
<evidence type="ECO:0000256" key="5">
    <source>
        <dbReference type="ARBA" id="ARBA00022989"/>
    </source>
</evidence>
<dbReference type="GO" id="GO:0008233">
    <property type="term" value="F:peptidase activity"/>
    <property type="evidence" value="ECO:0007669"/>
    <property type="project" value="UniProtKB-KW"/>
</dbReference>
<dbReference type="EC" id="3.4.21.-" evidence="9"/>
<comment type="subcellular location">
    <subcellularLocation>
        <location evidence="1">Membrane</location>
        <topology evidence="1">Multi-pass membrane protein</topology>
    </subcellularLocation>
</comment>
<evidence type="ECO:0000259" key="8">
    <source>
        <dbReference type="Pfam" id="PF01694"/>
    </source>
</evidence>
<feature type="transmembrane region" description="Helical" evidence="7">
    <location>
        <begin position="55"/>
        <end position="74"/>
    </location>
</feature>
<dbReference type="RefSeq" id="WP_303279396.1">
    <property type="nucleotide sequence ID" value="NZ_JAUOEK010000169.1"/>
</dbReference>
<dbReference type="GO" id="GO:0006508">
    <property type="term" value="P:proteolysis"/>
    <property type="evidence" value="ECO:0007669"/>
    <property type="project" value="UniProtKB-KW"/>
</dbReference>
<gene>
    <name evidence="9" type="ORF">Q4Q35_17920</name>
</gene>
<dbReference type="Proteomes" id="UP001176883">
    <property type="component" value="Unassembled WGS sequence"/>
</dbReference>
<name>A0ABT8WEX2_9FLAO</name>